<evidence type="ECO:0000313" key="2">
    <source>
        <dbReference type="EMBL" id="SFZ74938.1"/>
    </source>
</evidence>
<reference evidence="2 3" key="1">
    <citation type="submission" date="2016-11" db="EMBL/GenBank/DDBJ databases">
        <authorList>
            <person name="Jaros S."/>
            <person name="Januszkiewicz K."/>
            <person name="Wedrychowicz H."/>
        </authorList>
    </citation>
    <scope>NUCLEOTIDE SEQUENCE [LARGE SCALE GENOMIC DNA]</scope>
    <source>
        <strain evidence="2 3">DSM 18899</strain>
    </source>
</reference>
<dbReference type="Proteomes" id="UP000186513">
    <property type="component" value="Unassembled WGS sequence"/>
</dbReference>
<accession>A0A1K2HF43</accession>
<feature type="transmembrane region" description="Helical" evidence="1">
    <location>
        <begin position="133"/>
        <end position="155"/>
    </location>
</feature>
<dbReference type="InterPro" id="IPR048130">
    <property type="entry name" value="T6SS_ExIF-like"/>
</dbReference>
<dbReference type="AlphaFoldDB" id="A0A1K2HF43"/>
<dbReference type="RefSeq" id="WP_139256081.1">
    <property type="nucleotide sequence ID" value="NZ_FPKR01000005.1"/>
</dbReference>
<evidence type="ECO:0000313" key="3">
    <source>
        <dbReference type="Proteomes" id="UP000186513"/>
    </source>
</evidence>
<dbReference type="NCBIfam" id="NF041560">
    <property type="entry name" value="T6SS_Burk_ExIF"/>
    <property type="match status" value="1"/>
</dbReference>
<name>A0A1K2HF43_9NEIS</name>
<protein>
    <submittedName>
        <fullName evidence="2">Uncharacterized protein</fullName>
    </submittedName>
</protein>
<organism evidence="2 3">
    <name type="scientific">Chitinimonas taiwanensis DSM 18899</name>
    <dbReference type="NCBI Taxonomy" id="1121279"/>
    <lineage>
        <taxon>Bacteria</taxon>
        <taxon>Pseudomonadati</taxon>
        <taxon>Pseudomonadota</taxon>
        <taxon>Betaproteobacteria</taxon>
        <taxon>Neisseriales</taxon>
        <taxon>Chitinibacteraceae</taxon>
        <taxon>Chitinimonas</taxon>
    </lineage>
</organism>
<feature type="transmembrane region" description="Helical" evidence="1">
    <location>
        <begin position="167"/>
        <end position="188"/>
    </location>
</feature>
<dbReference type="EMBL" id="FPKR01000005">
    <property type="protein sequence ID" value="SFZ74938.1"/>
    <property type="molecule type" value="Genomic_DNA"/>
</dbReference>
<keyword evidence="1" id="KW-1133">Transmembrane helix</keyword>
<dbReference type="OrthoDB" id="6452874at2"/>
<sequence>MKSAKFEIIRGVVGDLQVAQEDKDFVFTAADKAAGGGAAVGLALGGLAGAATGAVLSTGDTAERVDFFVCRLGDTFVRGQFGEVNFSDGDVIEALGVRSGKHFDVLAVTRPSDRTIWMHPHCGRGTRAYLRFCFFWIGFLAWVISPAALFVLMWFAWGASSTVPPAWFIFTVYFGVGLIASSVLGFVASRFISFAHLSNDILRALCFEKPEEVDLPKRLREVSKTFTNEERLKYHPHARWVYKY</sequence>
<keyword evidence="3" id="KW-1185">Reference proteome</keyword>
<gene>
    <name evidence="2" type="ORF">SAMN02745887_01395</name>
</gene>
<proteinExistence type="predicted"/>
<keyword evidence="1" id="KW-0812">Transmembrane</keyword>
<keyword evidence="1" id="KW-0472">Membrane</keyword>
<evidence type="ECO:0000256" key="1">
    <source>
        <dbReference type="SAM" id="Phobius"/>
    </source>
</evidence>